<organism evidence="2 3">
    <name type="scientific">Candidatus Gallipaludibacter merdavium</name>
    <dbReference type="NCBI Taxonomy" id="2840839"/>
    <lineage>
        <taxon>Bacteria</taxon>
        <taxon>Pseudomonadati</taxon>
        <taxon>Bacteroidota</taxon>
        <taxon>Bacteroidia</taxon>
        <taxon>Bacteroidales</taxon>
        <taxon>Candidatus Gallipaludibacter</taxon>
    </lineage>
</organism>
<protein>
    <submittedName>
        <fullName evidence="2">Uncharacterized protein</fullName>
    </submittedName>
</protein>
<dbReference type="EMBL" id="JADIMG010000026">
    <property type="protein sequence ID" value="MBO8459161.1"/>
    <property type="molecule type" value="Genomic_DNA"/>
</dbReference>
<reference evidence="2" key="1">
    <citation type="submission" date="2020-10" db="EMBL/GenBank/DDBJ databases">
        <authorList>
            <person name="Gilroy R."/>
        </authorList>
    </citation>
    <scope>NUCLEOTIDE SEQUENCE</scope>
    <source>
        <strain evidence="2">G3-3990</strain>
    </source>
</reference>
<feature type="transmembrane region" description="Helical" evidence="1">
    <location>
        <begin position="12"/>
        <end position="31"/>
    </location>
</feature>
<feature type="transmembrane region" description="Helical" evidence="1">
    <location>
        <begin position="84"/>
        <end position="100"/>
    </location>
</feature>
<feature type="transmembrane region" description="Helical" evidence="1">
    <location>
        <begin position="51"/>
        <end position="72"/>
    </location>
</feature>
<dbReference type="AlphaFoldDB" id="A0A9D9HSN5"/>
<accession>A0A9D9HSN5</accession>
<reference evidence="2" key="2">
    <citation type="journal article" date="2021" name="PeerJ">
        <title>Extensive microbial diversity within the chicken gut microbiome revealed by metagenomics and culture.</title>
        <authorList>
            <person name="Gilroy R."/>
            <person name="Ravi A."/>
            <person name="Getino M."/>
            <person name="Pursley I."/>
            <person name="Horton D.L."/>
            <person name="Alikhan N.F."/>
            <person name="Baker D."/>
            <person name="Gharbi K."/>
            <person name="Hall N."/>
            <person name="Watson M."/>
            <person name="Adriaenssens E.M."/>
            <person name="Foster-Nyarko E."/>
            <person name="Jarju S."/>
            <person name="Secka A."/>
            <person name="Antonio M."/>
            <person name="Oren A."/>
            <person name="Chaudhuri R.R."/>
            <person name="La Ragione R."/>
            <person name="Hildebrand F."/>
            <person name="Pallen M.J."/>
        </authorList>
    </citation>
    <scope>NUCLEOTIDE SEQUENCE</scope>
    <source>
        <strain evidence="2">G3-3990</strain>
    </source>
</reference>
<comment type="caution">
    <text evidence="2">The sequence shown here is derived from an EMBL/GenBank/DDBJ whole genome shotgun (WGS) entry which is preliminary data.</text>
</comment>
<name>A0A9D9HSN5_9BACT</name>
<evidence type="ECO:0000256" key="1">
    <source>
        <dbReference type="SAM" id="Phobius"/>
    </source>
</evidence>
<sequence>MNENSVFNRYWIGIVVGLLLPTAFGLLYLYRMGLWNSFFNSLTMHYIGDQMYALLGRVFLVAVFPNLALVFVTYKTEWWKTAKGLLIATMPYFIASIFLLS</sequence>
<keyword evidence="1" id="KW-1133">Transmembrane helix</keyword>
<gene>
    <name evidence="2" type="ORF">IAA73_02355</name>
</gene>
<evidence type="ECO:0000313" key="2">
    <source>
        <dbReference type="EMBL" id="MBO8459161.1"/>
    </source>
</evidence>
<proteinExistence type="predicted"/>
<evidence type="ECO:0000313" key="3">
    <source>
        <dbReference type="Proteomes" id="UP000823641"/>
    </source>
</evidence>
<dbReference type="Proteomes" id="UP000823641">
    <property type="component" value="Unassembled WGS sequence"/>
</dbReference>
<keyword evidence="1" id="KW-0812">Transmembrane</keyword>
<keyword evidence="1" id="KW-0472">Membrane</keyword>